<dbReference type="SUPFAM" id="SSF51338">
    <property type="entry name" value="Composite domain of metallo-dependent hydrolases"/>
    <property type="match status" value="1"/>
</dbReference>
<dbReference type="SUPFAM" id="SSF51556">
    <property type="entry name" value="Metallo-dependent hydrolases"/>
    <property type="match status" value="1"/>
</dbReference>
<feature type="domain" description="Amidohydrolase 3" evidence="1">
    <location>
        <begin position="59"/>
        <end position="539"/>
    </location>
</feature>
<name>A0A8H4PPU4_9HYPO</name>
<reference evidence="2 3" key="1">
    <citation type="journal article" date="2020" name="Genome Biol. Evol.">
        <title>A new high-quality draft genome assembly of the Chinese cordyceps Ophiocordyceps sinensis.</title>
        <authorList>
            <person name="Shu R."/>
            <person name="Zhang J."/>
            <person name="Meng Q."/>
            <person name="Zhang H."/>
            <person name="Zhou G."/>
            <person name="Li M."/>
            <person name="Wu P."/>
            <person name="Zhao Y."/>
            <person name="Chen C."/>
            <person name="Qin Q."/>
        </authorList>
    </citation>
    <scope>NUCLEOTIDE SEQUENCE [LARGE SCALE GENOMIC DNA]</scope>
    <source>
        <strain evidence="2 3">IOZ07</strain>
    </source>
</reference>
<evidence type="ECO:0000313" key="2">
    <source>
        <dbReference type="EMBL" id="KAF4508222.1"/>
    </source>
</evidence>
<dbReference type="Gene3D" id="3.20.20.140">
    <property type="entry name" value="Metal-dependent hydrolases"/>
    <property type="match status" value="1"/>
</dbReference>
<dbReference type="Proteomes" id="UP000557566">
    <property type="component" value="Unassembled WGS sequence"/>
</dbReference>
<dbReference type="InterPro" id="IPR011059">
    <property type="entry name" value="Metal-dep_hydrolase_composite"/>
</dbReference>
<accession>A0A8H4PPU4</accession>
<dbReference type="PANTHER" id="PTHR22642">
    <property type="entry name" value="IMIDAZOLONEPROPIONASE"/>
    <property type="match status" value="1"/>
</dbReference>
<dbReference type="CDD" id="cd01300">
    <property type="entry name" value="YtcJ_like"/>
    <property type="match status" value="1"/>
</dbReference>
<protein>
    <recommendedName>
        <fullName evidence="1">Amidohydrolase 3 domain-containing protein</fullName>
    </recommendedName>
</protein>
<dbReference type="InterPro" id="IPR033932">
    <property type="entry name" value="YtcJ-like"/>
</dbReference>
<gene>
    <name evidence="2" type="ORF">G6O67_004630</name>
</gene>
<proteinExistence type="predicted"/>
<dbReference type="GO" id="GO:0016810">
    <property type="term" value="F:hydrolase activity, acting on carbon-nitrogen (but not peptide) bonds"/>
    <property type="evidence" value="ECO:0007669"/>
    <property type="project" value="InterPro"/>
</dbReference>
<dbReference type="Pfam" id="PF07969">
    <property type="entry name" value="Amidohydro_3"/>
    <property type="match status" value="1"/>
</dbReference>
<keyword evidence="3" id="KW-1185">Reference proteome</keyword>
<dbReference type="InterPro" id="IPR013108">
    <property type="entry name" value="Amidohydro_3"/>
</dbReference>
<dbReference type="InterPro" id="IPR032466">
    <property type="entry name" value="Metal_Hydrolase"/>
</dbReference>
<sequence>MSIILHSGRFFQPEAPASQEPGFADCLVVDGASGKIQHVGSAQDGAVLEARAAGAVLHDMAGRVVVPGFIDSHMHLLHTGNQINRLDLSNCKSLHEIRQAIRDHARAHPDLARVVCRGWMQPWTEGGALASDLDDLDPRPIYITAEDLHSAWCSSAAMEEMGVADMRDPPGGSICRDECGRPTGLLCESAALRIVCFFLTQVSSVDERVQHIRDAFDAYISSGYTGLVDLATDETEWGALQAFRSRQPKGTLPIPMAIHWFVLPEASEQERMEHVDRAIELRKSFNAVDTPDCRITGIKIVCDGVVDSCTAAMQVPYAHNGHAEEPFWSLEQLAPVLKKADGAGLQCALHAIGDAAIKMAIDALQQVGNPTGRHRIEHLETCTPEDARRLGPLGIIASVQPVHADPAILDEWPRLIGPERCKHMFPYAALGEAGAVLALGTDSPTSSLKPLPNLYTATTRRSAREPGRPEQTTPQFALSLVAAMAAATRGAAYSCFADGGCGTLEVGKAANLTVIAMEWDAQKLLEARVVETWLGGQRIHVAALETAVTS</sequence>
<dbReference type="OrthoDB" id="3501663at2759"/>
<evidence type="ECO:0000313" key="3">
    <source>
        <dbReference type="Proteomes" id="UP000557566"/>
    </source>
</evidence>
<dbReference type="PANTHER" id="PTHR22642:SF20">
    <property type="entry name" value="AMIDOHYDROLASE 3 DOMAIN-CONTAINING PROTEIN"/>
    <property type="match status" value="1"/>
</dbReference>
<dbReference type="Gene3D" id="2.30.40.10">
    <property type="entry name" value="Urease, subunit C, domain 1"/>
    <property type="match status" value="1"/>
</dbReference>
<evidence type="ECO:0000259" key="1">
    <source>
        <dbReference type="Pfam" id="PF07969"/>
    </source>
</evidence>
<dbReference type="Gene3D" id="3.10.310.70">
    <property type="match status" value="1"/>
</dbReference>
<dbReference type="EMBL" id="JAAVMX010000005">
    <property type="protein sequence ID" value="KAF4508222.1"/>
    <property type="molecule type" value="Genomic_DNA"/>
</dbReference>
<organism evidence="2 3">
    <name type="scientific">Ophiocordyceps sinensis</name>
    <dbReference type="NCBI Taxonomy" id="72228"/>
    <lineage>
        <taxon>Eukaryota</taxon>
        <taxon>Fungi</taxon>
        <taxon>Dikarya</taxon>
        <taxon>Ascomycota</taxon>
        <taxon>Pezizomycotina</taxon>
        <taxon>Sordariomycetes</taxon>
        <taxon>Hypocreomycetidae</taxon>
        <taxon>Hypocreales</taxon>
        <taxon>Ophiocordycipitaceae</taxon>
        <taxon>Ophiocordyceps</taxon>
    </lineage>
</organism>
<dbReference type="AlphaFoldDB" id="A0A8H4PPU4"/>
<comment type="caution">
    <text evidence="2">The sequence shown here is derived from an EMBL/GenBank/DDBJ whole genome shotgun (WGS) entry which is preliminary data.</text>
</comment>